<accession>A0A6G0T9P3</accession>
<keyword evidence="1" id="KW-1133">Transmembrane helix</keyword>
<dbReference type="OrthoDB" id="6627643at2759"/>
<evidence type="ECO:0000313" key="2">
    <source>
        <dbReference type="EMBL" id="KAE9528505.1"/>
    </source>
</evidence>
<feature type="non-terminal residue" evidence="2">
    <location>
        <position position="1"/>
    </location>
</feature>
<sequence length="952" mass="110527">ENLHEGFQIQNYITAEAVKIKEPDDFINSNSEGFHLTSLDEPIILNAPKSSYANNNVTTVLELLFSTNDGRFIIADEKSHNGYLSDYGQKMLTKLLINYLFQDQCKFAPIIKIILTKYTLLNQILLLCFEGTDLYFRNIAKIITEIFPNELEGVYFIPEKQEEQSHAIGKLIERWKNVSRRLRKVGALENEVQLAREWLRTDGLNTSFNKIVEKWEITFEIRYTEIQNNLNLSDVFELWPILQNPRGYELIKKDFELQYPSKEEFKNWSIFLSNWTCFTRSIVNIRRGSVKDKHAIQLLSQFDSAELNKEYHTINIRLLLLPFLIPTKTQIKNPKINAVKKFWKSSLEESASAIVTHITNLTTFEHIISRRRKNYMEHGTTIQPFIIIINDQLWSTNCPLRALSICFKTYFSFNCSYPRECYETWLLIQMHCPINTILTINELILHLKIFHNLTNESLCVCNQNNCSIDFRGINKFRKHLNRDHSMIYNDSNSKFDINTNFPKTHVSENTEVNNPFINDILNPNTSDNDKTHVNEIDEDFKNTILHSVMRFVVDLQSKPNVTRTLLQNIVSDTDDLISGIICKLKIKLEPLLKSCNPIQKYEIDKLLEVLKNPFSKLNTDHLRIKYLEDNNLFFKPRTINVGYCKEKKYVNGVEKFERSLIILKKNLKSFFELPGVLNTAQNFLNNRTNSSVLSSFVDGSTWKNIESKFSNKIVFLIFLYYDDADMGNPLGPHSGIHKMGCIYYTIPAFPPEYLSSLDNIFVAFLFHSSDRSHYKISNKKMFRALIKELIEIQENGIQLLNHITIYFALGLVLGDNLGLNSILGFIESFSANYYCRICRSPKSDLQHFISESKLLRNKINYESDLIQNNVSVTGLNERCIFNDIPNFHITGNIVCDFMHDIPKGVARYDMAVIINNYINPSKRQRRRVLVRLVLVVFAVVVRVAVANVAKPL</sequence>
<organism evidence="2 3">
    <name type="scientific">Aphis glycines</name>
    <name type="common">Soybean aphid</name>
    <dbReference type="NCBI Taxonomy" id="307491"/>
    <lineage>
        <taxon>Eukaryota</taxon>
        <taxon>Metazoa</taxon>
        <taxon>Ecdysozoa</taxon>
        <taxon>Arthropoda</taxon>
        <taxon>Hexapoda</taxon>
        <taxon>Insecta</taxon>
        <taxon>Pterygota</taxon>
        <taxon>Neoptera</taxon>
        <taxon>Paraneoptera</taxon>
        <taxon>Hemiptera</taxon>
        <taxon>Sternorrhyncha</taxon>
        <taxon>Aphidomorpha</taxon>
        <taxon>Aphidoidea</taxon>
        <taxon>Aphididae</taxon>
        <taxon>Aphidini</taxon>
        <taxon>Aphis</taxon>
        <taxon>Aphis</taxon>
    </lineage>
</organism>
<dbReference type="AlphaFoldDB" id="A0A6G0T9P3"/>
<evidence type="ECO:0000313" key="3">
    <source>
        <dbReference type="Proteomes" id="UP000475862"/>
    </source>
</evidence>
<evidence type="ECO:0000256" key="1">
    <source>
        <dbReference type="SAM" id="Phobius"/>
    </source>
</evidence>
<keyword evidence="1" id="KW-0812">Transmembrane</keyword>
<dbReference type="PANTHER" id="PTHR31025:SF9">
    <property type="entry name" value="SI:DKEY-286J15.1"/>
    <property type="match status" value="1"/>
</dbReference>
<reference evidence="2 3" key="1">
    <citation type="submission" date="2019-08" db="EMBL/GenBank/DDBJ databases">
        <title>The genome of the soybean aphid Biotype 1, its phylome, world population structure and adaptation to the North American continent.</title>
        <authorList>
            <person name="Giordano R."/>
            <person name="Donthu R.K."/>
            <person name="Hernandez A.G."/>
            <person name="Wright C.L."/>
            <person name="Zimin A.V."/>
        </authorList>
    </citation>
    <scope>NUCLEOTIDE SEQUENCE [LARGE SCALE GENOMIC DNA]</scope>
    <source>
        <tissue evidence="2">Whole aphids</tissue>
    </source>
</reference>
<proteinExistence type="predicted"/>
<gene>
    <name evidence="2" type="ORF">AGLY_012076</name>
</gene>
<dbReference type="EMBL" id="VYZN01000048">
    <property type="protein sequence ID" value="KAE9528505.1"/>
    <property type="molecule type" value="Genomic_DNA"/>
</dbReference>
<dbReference type="PANTHER" id="PTHR31025">
    <property type="entry name" value="SI:CH211-196P9.1-RELATED"/>
    <property type="match status" value="1"/>
</dbReference>
<name>A0A6G0T9P3_APHGL</name>
<feature type="transmembrane region" description="Helical" evidence="1">
    <location>
        <begin position="928"/>
        <end position="949"/>
    </location>
</feature>
<comment type="caution">
    <text evidence="2">The sequence shown here is derived from an EMBL/GenBank/DDBJ whole genome shotgun (WGS) entry which is preliminary data.</text>
</comment>
<evidence type="ECO:0008006" key="4">
    <source>
        <dbReference type="Google" id="ProtNLM"/>
    </source>
</evidence>
<feature type="transmembrane region" description="Helical" evidence="1">
    <location>
        <begin position="803"/>
        <end position="826"/>
    </location>
</feature>
<keyword evidence="3" id="KW-1185">Reference proteome</keyword>
<dbReference type="Proteomes" id="UP000475862">
    <property type="component" value="Unassembled WGS sequence"/>
</dbReference>
<keyword evidence="1" id="KW-0472">Membrane</keyword>
<protein>
    <recommendedName>
        <fullName evidence="4">C2H2-type domain-containing protein</fullName>
    </recommendedName>
</protein>